<gene>
    <name evidence="6" type="ORF">BVC80_9099g254</name>
</gene>
<dbReference type="InParanoid" id="A0A200PW70"/>
<dbReference type="InterPro" id="IPR005123">
    <property type="entry name" value="Oxoglu/Fe-dep_dioxygenase_dom"/>
</dbReference>
<dbReference type="Proteomes" id="UP000195402">
    <property type="component" value="Unassembled WGS sequence"/>
</dbReference>
<dbReference type="InterPro" id="IPR026992">
    <property type="entry name" value="DIOX_N"/>
</dbReference>
<dbReference type="GO" id="GO:0046872">
    <property type="term" value="F:metal ion binding"/>
    <property type="evidence" value="ECO:0007669"/>
    <property type="project" value="UniProtKB-KW"/>
</dbReference>
<accession>A0A200PW70</accession>
<evidence type="ECO:0000259" key="5">
    <source>
        <dbReference type="PROSITE" id="PS51471"/>
    </source>
</evidence>
<evidence type="ECO:0000256" key="4">
    <source>
        <dbReference type="ARBA" id="ARBA00023004"/>
    </source>
</evidence>
<dbReference type="EMBL" id="MVGT01003956">
    <property type="protein sequence ID" value="OVA02436.1"/>
    <property type="molecule type" value="Genomic_DNA"/>
</dbReference>
<dbReference type="Pfam" id="PF14226">
    <property type="entry name" value="DIOX_N"/>
    <property type="match status" value="2"/>
</dbReference>
<dbReference type="PROSITE" id="PS51471">
    <property type="entry name" value="FE2OG_OXY"/>
    <property type="match status" value="2"/>
</dbReference>
<dbReference type="InterPro" id="IPR044861">
    <property type="entry name" value="IPNS-like_FE2OG_OXY"/>
</dbReference>
<feature type="domain" description="Fe2OG dioxygenase" evidence="5">
    <location>
        <begin position="544"/>
        <end position="644"/>
    </location>
</feature>
<keyword evidence="6" id="KW-0223">Dioxygenase</keyword>
<reference evidence="6 7" key="1">
    <citation type="journal article" date="2017" name="Mol. Plant">
        <title>The Genome of Medicinal Plant Macleaya cordata Provides New Insights into Benzylisoquinoline Alkaloids Metabolism.</title>
        <authorList>
            <person name="Liu X."/>
            <person name="Liu Y."/>
            <person name="Huang P."/>
            <person name="Ma Y."/>
            <person name="Qing Z."/>
            <person name="Tang Q."/>
            <person name="Cao H."/>
            <person name="Cheng P."/>
            <person name="Zheng Y."/>
            <person name="Yuan Z."/>
            <person name="Zhou Y."/>
            <person name="Liu J."/>
            <person name="Tang Z."/>
            <person name="Zhuo Y."/>
            <person name="Zhang Y."/>
            <person name="Yu L."/>
            <person name="Huang J."/>
            <person name="Yang P."/>
            <person name="Peng Q."/>
            <person name="Zhang J."/>
            <person name="Jiang W."/>
            <person name="Zhang Z."/>
            <person name="Lin K."/>
            <person name="Ro D.K."/>
            <person name="Chen X."/>
            <person name="Xiong X."/>
            <person name="Shang Y."/>
            <person name="Huang S."/>
            <person name="Zeng J."/>
        </authorList>
    </citation>
    <scope>NUCLEOTIDE SEQUENCE [LARGE SCALE GENOMIC DNA]</scope>
    <source>
        <strain evidence="7">cv. BLH2017</strain>
        <tissue evidence="6">Root</tissue>
    </source>
</reference>
<keyword evidence="3" id="KW-0560">Oxidoreductase</keyword>
<keyword evidence="7" id="KW-1185">Reference proteome</keyword>
<name>A0A200PW70_MACCD</name>
<dbReference type="FunCoup" id="A0A200PW70">
    <property type="interactions" value="352"/>
</dbReference>
<dbReference type="GO" id="GO:0051213">
    <property type="term" value="F:dioxygenase activity"/>
    <property type="evidence" value="ECO:0007669"/>
    <property type="project" value="UniProtKB-KW"/>
</dbReference>
<evidence type="ECO:0000313" key="6">
    <source>
        <dbReference type="EMBL" id="OVA02436.1"/>
    </source>
</evidence>
<dbReference type="PANTHER" id="PTHR10209:SF429">
    <property type="entry name" value="1-AMINOCYCLOPROPANE-1-CARBOXYLATE OXIDASE HOMOLOG 1-LIKE"/>
    <property type="match status" value="1"/>
</dbReference>
<dbReference type="OMA" id="PEQDHIR"/>
<sequence length="695" mass="79145">MMSGCTGDVKLTGESMEEIYDRAKEVKAFDDTKSGVKGLVDAGVLKIPRFFIHPPDVDQNLNNTANTAHLIIPVIDLENMENDENRYKQIVDEVRRASETWGFFQLVNHGIPINVLEEMVEGVRRFHEQDTEVKKQYYSRDFSRNRVRFGGTLDLLVPRPANWKDTFSYSTAPNPLPPEELPDVCREILMDYTKHVSILGDTIFKLVSEALGLKPDHLKEMGCTKAGSIACHYYPGCPEPDLALGVERHSDASFLTILLRDHITGGGLQIRHQHQWVDVNPIKGALLVNIGDFLQLISNNKFKSVEHRVLAKRIGPRISVVYFFSKRADTSAKRYGPIKEFYDRAKEVKAFDDTKSGVKGLVDAGVVKIPRFFIRPPNERSTNSNNTHLKIPVIDLENIDKDVNRYKEIVDEVRQASETWGMFQLVNHGIPINVLEEMIEGVRRFHEQDSEVKKQYYTRDFSRNKVRFSSNLDLFISRPANWKDTFSYSPAPNPPKPEDLPDVCRDITLEYTEHVMNLGDTLIELLSEALGLKPDYLKDMDCTKFLTHTSHYYPACPEPELTLGTSKHSDPTFFTLLLQDEIGGLQFHHQGHWVDIKPIPGALIVNIGDLLQLMSNEKLKSVEHRVLANRVGPRVSVACFFSTSFDTSTRLYGPIKELLSEDNPPKYRDITLKDYTDHFNAKGLDGVHALNYFKL</sequence>
<evidence type="ECO:0000256" key="3">
    <source>
        <dbReference type="ARBA" id="ARBA00023002"/>
    </source>
</evidence>
<evidence type="ECO:0000313" key="7">
    <source>
        <dbReference type="Proteomes" id="UP000195402"/>
    </source>
</evidence>
<comment type="caution">
    <text evidence="6">The sequence shown here is derived from an EMBL/GenBank/DDBJ whole genome shotgun (WGS) entry which is preliminary data.</text>
</comment>
<dbReference type="AlphaFoldDB" id="A0A200PW70"/>
<dbReference type="SUPFAM" id="SSF51197">
    <property type="entry name" value="Clavaminate synthase-like"/>
    <property type="match status" value="2"/>
</dbReference>
<dbReference type="Gene3D" id="2.60.120.330">
    <property type="entry name" value="B-lactam Antibiotic, Isopenicillin N Synthase, Chain"/>
    <property type="match status" value="2"/>
</dbReference>
<keyword evidence="2" id="KW-0479">Metal-binding</keyword>
<dbReference type="InterPro" id="IPR027443">
    <property type="entry name" value="IPNS-like_sf"/>
</dbReference>
<comment type="similarity">
    <text evidence="1">Belongs to the iron/ascorbate-dependent oxidoreductase family.</text>
</comment>
<dbReference type="FunFam" id="2.60.120.330:FF:000005">
    <property type="entry name" value="1-aminocyclopropane-1-carboxylate oxidase homolog 1"/>
    <property type="match status" value="2"/>
</dbReference>
<organism evidence="6 7">
    <name type="scientific">Macleaya cordata</name>
    <name type="common">Five-seeded plume-poppy</name>
    <name type="synonym">Bocconia cordata</name>
    <dbReference type="NCBI Taxonomy" id="56857"/>
    <lineage>
        <taxon>Eukaryota</taxon>
        <taxon>Viridiplantae</taxon>
        <taxon>Streptophyta</taxon>
        <taxon>Embryophyta</taxon>
        <taxon>Tracheophyta</taxon>
        <taxon>Spermatophyta</taxon>
        <taxon>Magnoliopsida</taxon>
        <taxon>Ranunculales</taxon>
        <taxon>Papaveraceae</taxon>
        <taxon>Papaveroideae</taxon>
        <taxon>Macleaya</taxon>
    </lineage>
</organism>
<feature type="domain" description="Fe2OG dioxygenase" evidence="5">
    <location>
        <begin position="225"/>
        <end position="326"/>
    </location>
</feature>
<dbReference type="PANTHER" id="PTHR10209">
    <property type="entry name" value="OXIDOREDUCTASE, 2OG-FE II OXYGENASE FAMILY PROTEIN"/>
    <property type="match status" value="1"/>
</dbReference>
<dbReference type="Pfam" id="PF03171">
    <property type="entry name" value="2OG-FeII_Oxy"/>
    <property type="match status" value="2"/>
</dbReference>
<evidence type="ECO:0000256" key="1">
    <source>
        <dbReference type="ARBA" id="ARBA00008056"/>
    </source>
</evidence>
<dbReference type="OrthoDB" id="288590at2759"/>
<protein>
    <submittedName>
        <fullName evidence="6">Oxoglutarate/iron-dependent dioxygenase</fullName>
    </submittedName>
</protein>
<evidence type="ECO:0000256" key="2">
    <source>
        <dbReference type="ARBA" id="ARBA00022723"/>
    </source>
</evidence>
<proteinExistence type="inferred from homology"/>
<keyword evidence="4" id="KW-0408">Iron</keyword>